<evidence type="ECO:0000313" key="3">
    <source>
        <dbReference type="Proteomes" id="UP001319870"/>
    </source>
</evidence>
<name>A0ABS7ZAC9_9MICO</name>
<keyword evidence="3" id="KW-1185">Reference proteome</keyword>
<dbReference type="Proteomes" id="UP001319870">
    <property type="component" value="Unassembled WGS sequence"/>
</dbReference>
<proteinExistence type="predicted"/>
<evidence type="ECO:0000313" key="2">
    <source>
        <dbReference type="EMBL" id="MCA5891990.1"/>
    </source>
</evidence>
<dbReference type="EMBL" id="JAIXCQ010000001">
    <property type="protein sequence ID" value="MCA5891990.1"/>
    <property type="molecule type" value="Genomic_DNA"/>
</dbReference>
<comment type="caution">
    <text evidence="2">The sequence shown here is derived from an EMBL/GenBank/DDBJ whole genome shotgun (WGS) entry which is preliminary data.</text>
</comment>
<evidence type="ECO:0000256" key="1">
    <source>
        <dbReference type="SAM" id="MobiDB-lite"/>
    </source>
</evidence>
<feature type="region of interest" description="Disordered" evidence="1">
    <location>
        <begin position="223"/>
        <end position="255"/>
    </location>
</feature>
<sequence>MRLAVAEVLAAAADGHTGRGVALAVETIAERAEVSERSVRNVRAWLAVEGLAVEAVRGRHLTRAERQARRALGRGGIVTASVWALTHEPIGAAHPDLVEVSGISRKSQLPQARRAGTKRKRQTTARDTAPRSLALQRLTAEVARRSPGLAPEGRHLGGLADVLARAFGEAVETARVADVFRIAEAGGAGRVWALEGVRDVWGWLGARIRAGRSRGFATAAERATRDAEARTERERRRAAERVAERAARATTHSPAARIARDSIRAAIAAARQGSKYAAPVGA</sequence>
<reference evidence="2 3" key="1">
    <citation type="submission" date="2021-09" db="EMBL/GenBank/DDBJ databases">
        <title>Isoptericola luteus sp. nov., a novel bacterium isolated from Harbin, the capital city of Heilongjiang province.</title>
        <authorList>
            <person name="Li J."/>
        </authorList>
    </citation>
    <scope>NUCLEOTIDE SEQUENCE [LARGE SCALE GENOMIC DNA]</scope>
    <source>
        <strain evidence="2 3">NEAU-Y5</strain>
    </source>
</reference>
<feature type="region of interest" description="Disordered" evidence="1">
    <location>
        <begin position="106"/>
        <end position="131"/>
    </location>
</feature>
<gene>
    <name evidence="2" type="ORF">LEP48_01320</name>
</gene>
<feature type="compositionally biased region" description="Basic and acidic residues" evidence="1">
    <location>
        <begin position="223"/>
        <end position="247"/>
    </location>
</feature>
<dbReference type="RefSeq" id="WP_225563712.1">
    <property type="nucleotide sequence ID" value="NZ_JAIXCQ010000001.1"/>
</dbReference>
<organism evidence="2 3">
    <name type="scientific">Isoptericola luteus</name>
    <dbReference type="NCBI Taxonomy" id="2879484"/>
    <lineage>
        <taxon>Bacteria</taxon>
        <taxon>Bacillati</taxon>
        <taxon>Actinomycetota</taxon>
        <taxon>Actinomycetes</taxon>
        <taxon>Micrococcales</taxon>
        <taxon>Promicromonosporaceae</taxon>
        <taxon>Isoptericola</taxon>
    </lineage>
</organism>
<accession>A0ABS7ZAC9</accession>
<protein>
    <submittedName>
        <fullName evidence="2">Uncharacterized protein</fullName>
    </submittedName>
</protein>